<accession>F7XEZ5</accession>
<organism evidence="1 2">
    <name type="scientific">Sinorhizobium meliloti (strain SM11)</name>
    <dbReference type="NCBI Taxonomy" id="707241"/>
    <lineage>
        <taxon>Bacteria</taxon>
        <taxon>Pseudomonadati</taxon>
        <taxon>Pseudomonadota</taxon>
        <taxon>Alphaproteobacteria</taxon>
        <taxon>Hyphomicrobiales</taxon>
        <taxon>Rhizobiaceae</taxon>
        <taxon>Sinorhizobium/Ensifer group</taxon>
        <taxon>Sinorhizobium</taxon>
    </lineage>
</organism>
<name>F7XEZ5_SINMM</name>
<gene>
    <name evidence="1" type="ordered locus">SM11_pC1047</name>
</gene>
<sequence length="53" mass="5658">MASAFAYSVRLTRRPDLRGASPKAAAILIMKALLNRPSACSSGPMYQDRSATS</sequence>
<evidence type="ECO:0000313" key="2">
    <source>
        <dbReference type="Proteomes" id="UP000009045"/>
    </source>
</evidence>
<proteinExistence type="predicted"/>
<dbReference type="AlphaFoldDB" id="F7XEZ5"/>
<dbReference type="KEGG" id="smx:SM11_pC1047"/>
<keyword evidence="1" id="KW-0614">Plasmid</keyword>
<reference evidence="1 2" key="1">
    <citation type="journal article" date="2011" name="J. Biotechnol.">
        <title>The complete genome sequence of the dominant Sinorhizobium meliloti field isolate SM11 extends the S. meliloti pan-genome.</title>
        <authorList>
            <person name="Schneiker-Bekel S."/>
            <person name="Wibberg D."/>
            <person name="Bekel T."/>
            <person name="Blom J."/>
            <person name="Linke B."/>
            <person name="Neuweger H."/>
            <person name="Stiens M."/>
            <person name="Vorholter F.J."/>
            <person name="Weidner S."/>
            <person name="Goesmann A."/>
            <person name="Puhler A."/>
            <person name="Schluter A."/>
        </authorList>
    </citation>
    <scope>NUCLEOTIDE SEQUENCE [LARGE SCALE GENOMIC DNA]</scope>
    <source>
        <strain evidence="1 2">SM11</strain>
        <plasmid evidence="2">pSmeSM11c</plasmid>
    </source>
</reference>
<protein>
    <submittedName>
        <fullName evidence="1">Uncharacterized protein</fullName>
    </submittedName>
</protein>
<geneLocation type="plasmid" evidence="1 2">
    <name>pSmeSM11c</name>
</geneLocation>
<dbReference type="HOGENOM" id="CLU_3066240_0_0_5"/>
<dbReference type="Proteomes" id="UP000009045">
    <property type="component" value="Plasmid pSmeSM11c"/>
</dbReference>
<dbReference type="PATRIC" id="fig|707241.3.peg.4998"/>
<evidence type="ECO:0000313" key="1">
    <source>
        <dbReference type="EMBL" id="AEH82120.1"/>
    </source>
</evidence>
<dbReference type="EMBL" id="CP001831">
    <property type="protein sequence ID" value="AEH82120.1"/>
    <property type="molecule type" value="Genomic_DNA"/>
</dbReference>